<feature type="domain" description="Polymerase beta nucleotidyltransferase" evidence="1">
    <location>
        <begin position="12"/>
        <end position="109"/>
    </location>
</feature>
<dbReference type="Pfam" id="PF18765">
    <property type="entry name" value="Polbeta"/>
    <property type="match status" value="1"/>
</dbReference>
<accession>A0A1H8VSF5</accession>
<evidence type="ECO:0000259" key="1">
    <source>
        <dbReference type="Pfam" id="PF18765"/>
    </source>
</evidence>
<keyword evidence="2" id="KW-0808">Transferase</keyword>
<dbReference type="GO" id="GO:0016740">
    <property type="term" value="F:transferase activity"/>
    <property type="evidence" value="ECO:0007669"/>
    <property type="project" value="UniProtKB-KW"/>
</dbReference>
<dbReference type="STRING" id="112903.SAMN04490178_11292"/>
<protein>
    <submittedName>
        <fullName evidence="2">Nucleotidyltransferase domain-containing protein</fullName>
    </submittedName>
</protein>
<dbReference type="PANTHER" id="PTHR43449:SF1">
    <property type="entry name" value="POLYMERASE BETA NUCLEOTIDYLTRANSFERASE DOMAIN-CONTAINING PROTEIN"/>
    <property type="match status" value="1"/>
</dbReference>
<organism evidence="2 3">
    <name type="scientific">Propionispora vibrioides</name>
    <dbReference type="NCBI Taxonomy" id="112903"/>
    <lineage>
        <taxon>Bacteria</taxon>
        <taxon>Bacillati</taxon>
        <taxon>Bacillota</taxon>
        <taxon>Negativicutes</taxon>
        <taxon>Selenomonadales</taxon>
        <taxon>Sporomusaceae</taxon>
        <taxon>Propionispora</taxon>
    </lineage>
</organism>
<dbReference type="Proteomes" id="UP000198847">
    <property type="component" value="Unassembled WGS sequence"/>
</dbReference>
<keyword evidence="3" id="KW-1185">Reference proteome</keyword>
<gene>
    <name evidence="2" type="ORF">SAMN04490178_11292</name>
</gene>
<reference evidence="2 3" key="1">
    <citation type="submission" date="2016-10" db="EMBL/GenBank/DDBJ databases">
        <authorList>
            <person name="de Groot N.N."/>
        </authorList>
    </citation>
    <scope>NUCLEOTIDE SEQUENCE [LARGE SCALE GENOMIC DNA]</scope>
    <source>
        <strain evidence="2 3">DSM 13305</strain>
    </source>
</reference>
<dbReference type="OrthoDB" id="1682923at2"/>
<sequence length="110" mass="12573">MSKQTNVRENLESVISVIQNSIDVKKIYLFGSYTDNTYTDDSDLDLCIVASLAGLRKIDILRKIRKAMMQDVDMPVDLLVYDDDEFNERVVSAATMEHKIAHEGVLLYEQ</sequence>
<evidence type="ECO:0000313" key="3">
    <source>
        <dbReference type="Proteomes" id="UP000198847"/>
    </source>
</evidence>
<dbReference type="EMBL" id="FODY01000012">
    <property type="protein sequence ID" value="SEP18295.1"/>
    <property type="molecule type" value="Genomic_DNA"/>
</dbReference>
<dbReference type="SUPFAM" id="SSF81301">
    <property type="entry name" value="Nucleotidyltransferase"/>
    <property type="match status" value="1"/>
</dbReference>
<dbReference type="PANTHER" id="PTHR43449">
    <property type="entry name" value="NUCLEOTIDYLTRANSFERASE"/>
    <property type="match status" value="1"/>
</dbReference>
<dbReference type="CDD" id="cd05403">
    <property type="entry name" value="NT_KNTase_like"/>
    <property type="match status" value="1"/>
</dbReference>
<dbReference type="RefSeq" id="WP_091747218.1">
    <property type="nucleotide sequence ID" value="NZ_FODY01000012.1"/>
</dbReference>
<name>A0A1H8VSF5_9FIRM</name>
<dbReference type="InterPro" id="IPR041633">
    <property type="entry name" value="Polbeta"/>
</dbReference>
<dbReference type="Gene3D" id="3.30.460.10">
    <property type="entry name" value="Beta Polymerase, domain 2"/>
    <property type="match status" value="1"/>
</dbReference>
<dbReference type="AlphaFoldDB" id="A0A1H8VSF5"/>
<evidence type="ECO:0000313" key="2">
    <source>
        <dbReference type="EMBL" id="SEP18295.1"/>
    </source>
</evidence>
<proteinExistence type="predicted"/>
<dbReference type="InterPro" id="IPR043519">
    <property type="entry name" value="NT_sf"/>
</dbReference>